<feature type="chain" id="PRO_5035313941" evidence="1">
    <location>
        <begin position="19"/>
        <end position="407"/>
    </location>
</feature>
<sequence length="407" mass="45887">MKKVLFLLAVFCTAIASAQKFTIVKTTQPFYDIIEWKGMGALLLSKDPSGNSNQIYLTLVGEQDKSIWEQRFAPQKLPYYYISSENARYVYFLRNLNPESGKIYFDQLNSAGNVKNTSVTLTSVIKTLGYDAFELELKNVIVTDKALVHHFRHFDKKEKVYTEIATFITHHNMLVYAVELGKIKEEEIKAGRSNHFQYVGFSGDEICFADYSSGSKSGKGWNAVIFNSKGQEQRRVFLKNKASNHTVFSTTGFGTNGAHYLGTEKDQQNGLLSFHNGKFYFTTLNTADGKQVLELHQLDGDDWKKINNYTISSSAPKKGLTIGIYPLNEALTFKLSGDNGNQTLALFLDGSTPIVNNFTESVIYNPSRSIISDKKEFFAVTLPSGNLFFDKSQLKTATDMEFEFIKK</sequence>
<feature type="signal peptide" evidence="1">
    <location>
        <begin position="1"/>
        <end position="18"/>
    </location>
</feature>
<keyword evidence="3" id="KW-1185">Reference proteome</keyword>
<proteinExistence type="predicted"/>
<dbReference type="RefSeq" id="WP_216713495.1">
    <property type="nucleotide sequence ID" value="NZ_JACVEL010000002.1"/>
</dbReference>
<dbReference type="EMBL" id="JACVEL010000002">
    <property type="protein sequence ID" value="MBC9811485.1"/>
    <property type="molecule type" value="Genomic_DNA"/>
</dbReference>
<keyword evidence="1" id="KW-0732">Signal</keyword>
<reference evidence="2" key="1">
    <citation type="submission" date="2020-09" db="EMBL/GenBank/DDBJ databases">
        <title>Taishania pollutisoli gen. nov., sp. nov., Isolated from Tetrabromobisphenol A-Contaminated Soil.</title>
        <authorList>
            <person name="Chen Q."/>
        </authorList>
    </citation>
    <scope>NUCLEOTIDE SEQUENCE</scope>
    <source>
        <strain evidence="2">CZZ-1</strain>
    </source>
</reference>
<protein>
    <submittedName>
        <fullName evidence="2">Uncharacterized protein</fullName>
    </submittedName>
</protein>
<accession>A0A8J6U1S1</accession>
<organism evidence="2 3">
    <name type="scientific">Taishania pollutisoli</name>
    <dbReference type="NCBI Taxonomy" id="2766479"/>
    <lineage>
        <taxon>Bacteria</taxon>
        <taxon>Pseudomonadati</taxon>
        <taxon>Bacteroidota</taxon>
        <taxon>Flavobacteriia</taxon>
        <taxon>Flavobacteriales</taxon>
        <taxon>Crocinitomicaceae</taxon>
        <taxon>Taishania</taxon>
    </lineage>
</organism>
<dbReference type="AlphaFoldDB" id="A0A8J6U1S1"/>
<dbReference type="Proteomes" id="UP000652681">
    <property type="component" value="Unassembled WGS sequence"/>
</dbReference>
<evidence type="ECO:0000313" key="3">
    <source>
        <dbReference type="Proteomes" id="UP000652681"/>
    </source>
</evidence>
<gene>
    <name evidence="2" type="ORF">H9Y05_03260</name>
</gene>
<comment type="caution">
    <text evidence="2">The sequence shown here is derived from an EMBL/GenBank/DDBJ whole genome shotgun (WGS) entry which is preliminary data.</text>
</comment>
<evidence type="ECO:0000313" key="2">
    <source>
        <dbReference type="EMBL" id="MBC9811485.1"/>
    </source>
</evidence>
<evidence type="ECO:0000256" key="1">
    <source>
        <dbReference type="SAM" id="SignalP"/>
    </source>
</evidence>
<name>A0A8J6U1S1_9FLAO</name>